<accession>A0A645AWV5</accession>
<dbReference type="EMBL" id="VSSQ01016412">
    <property type="protein sequence ID" value="MPM57722.1"/>
    <property type="molecule type" value="Genomic_DNA"/>
</dbReference>
<reference evidence="1" key="1">
    <citation type="submission" date="2019-08" db="EMBL/GenBank/DDBJ databases">
        <authorList>
            <person name="Kucharzyk K."/>
            <person name="Murdoch R.W."/>
            <person name="Higgins S."/>
            <person name="Loffler F."/>
        </authorList>
    </citation>
    <scope>NUCLEOTIDE SEQUENCE</scope>
</reference>
<dbReference type="AlphaFoldDB" id="A0A645AWV5"/>
<name>A0A645AWV5_9ZZZZ</name>
<organism evidence="1">
    <name type="scientific">bioreactor metagenome</name>
    <dbReference type="NCBI Taxonomy" id="1076179"/>
    <lineage>
        <taxon>unclassified sequences</taxon>
        <taxon>metagenomes</taxon>
        <taxon>ecological metagenomes</taxon>
    </lineage>
</organism>
<gene>
    <name evidence="1" type="ORF">SDC9_104545</name>
</gene>
<protein>
    <submittedName>
        <fullName evidence="1">Uncharacterized protein</fullName>
    </submittedName>
</protein>
<comment type="caution">
    <text evidence="1">The sequence shown here is derived from an EMBL/GenBank/DDBJ whole genome shotgun (WGS) entry which is preliminary data.</text>
</comment>
<sequence length="85" mass="10226">MKSPFAVYFNGRLYNLYEIYESREELFKTGLPGDSVAEMLYNMCLYNKHYFGEFRFFKGNLEPMMETLYEKCKGEFDKLVEERGK</sequence>
<proteinExistence type="predicted"/>
<evidence type="ECO:0000313" key="1">
    <source>
        <dbReference type="EMBL" id="MPM57722.1"/>
    </source>
</evidence>